<feature type="transmembrane region" description="Helical" evidence="1">
    <location>
        <begin position="42"/>
        <end position="70"/>
    </location>
</feature>
<dbReference type="EMBL" id="JAPDDS010000007">
    <property type="protein sequence ID" value="MCW1885872.1"/>
    <property type="molecule type" value="Genomic_DNA"/>
</dbReference>
<keyword evidence="1" id="KW-1133">Transmembrane helix</keyword>
<keyword evidence="1" id="KW-0472">Membrane</keyword>
<evidence type="ECO:0000256" key="1">
    <source>
        <dbReference type="SAM" id="Phobius"/>
    </source>
</evidence>
<feature type="transmembrane region" description="Helical" evidence="1">
    <location>
        <begin position="90"/>
        <end position="112"/>
    </location>
</feature>
<sequence length="171" mass="18517">MGKSAPAFQWRAGGISGWLAGMQTYGPPPHPQAIQDAEHLKLLVIFHYVVGGMTALFGSFPIIHVVMGFMMVDGRAFGPPGSGPPPEFGWFFIVVGCCFILLAWTLAILMIYSGRCLSARRKRTFCFVIGCISCAGFPLGTALGIFTIIVLQRPSVRALFDRPETGGYLNS</sequence>
<dbReference type="RefSeq" id="WP_264501829.1">
    <property type="nucleotide sequence ID" value="NZ_JAPDDS010000007.1"/>
</dbReference>
<comment type="caution">
    <text evidence="2">The sequence shown here is derived from an EMBL/GenBank/DDBJ whole genome shotgun (WGS) entry which is preliminary data.</text>
</comment>
<evidence type="ECO:0000313" key="3">
    <source>
        <dbReference type="Proteomes" id="UP001207930"/>
    </source>
</evidence>
<proteinExistence type="predicted"/>
<keyword evidence="1" id="KW-0812">Transmembrane</keyword>
<reference evidence="2 3" key="1">
    <citation type="submission" date="2022-10" db="EMBL/GenBank/DDBJ databases">
        <title>Luteolibacter flavescens strain MCCC 1K03193, whole genome shotgun sequencing project.</title>
        <authorList>
            <person name="Zhao G."/>
            <person name="Shen L."/>
        </authorList>
    </citation>
    <scope>NUCLEOTIDE SEQUENCE [LARGE SCALE GENOMIC DNA]</scope>
    <source>
        <strain evidence="2 3">MCCC 1K03193</strain>
    </source>
</reference>
<protein>
    <recommendedName>
        <fullName evidence="4">Transmembrane protein</fullName>
    </recommendedName>
</protein>
<gene>
    <name evidence="2" type="ORF">OKA04_14125</name>
</gene>
<feature type="transmembrane region" description="Helical" evidence="1">
    <location>
        <begin position="124"/>
        <end position="151"/>
    </location>
</feature>
<organism evidence="2 3">
    <name type="scientific">Luteolibacter flavescens</name>
    <dbReference type="NCBI Taxonomy" id="1859460"/>
    <lineage>
        <taxon>Bacteria</taxon>
        <taxon>Pseudomonadati</taxon>
        <taxon>Verrucomicrobiota</taxon>
        <taxon>Verrucomicrobiia</taxon>
        <taxon>Verrucomicrobiales</taxon>
        <taxon>Verrucomicrobiaceae</taxon>
        <taxon>Luteolibacter</taxon>
    </lineage>
</organism>
<dbReference type="Proteomes" id="UP001207930">
    <property type="component" value="Unassembled WGS sequence"/>
</dbReference>
<accession>A0ABT3FQM8</accession>
<name>A0ABT3FQM8_9BACT</name>
<evidence type="ECO:0000313" key="2">
    <source>
        <dbReference type="EMBL" id="MCW1885872.1"/>
    </source>
</evidence>
<evidence type="ECO:0008006" key="4">
    <source>
        <dbReference type="Google" id="ProtNLM"/>
    </source>
</evidence>
<keyword evidence="3" id="KW-1185">Reference proteome</keyword>